<keyword evidence="2" id="KW-1185">Reference proteome</keyword>
<organism evidence="2 3">
    <name type="scientific">Panagrolaimus davidi</name>
    <dbReference type="NCBI Taxonomy" id="227884"/>
    <lineage>
        <taxon>Eukaryota</taxon>
        <taxon>Metazoa</taxon>
        <taxon>Ecdysozoa</taxon>
        <taxon>Nematoda</taxon>
        <taxon>Chromadorea</taxon>
        <taxon>Rhabditida</taxon>
        <taxon>Tylenchina</taxon>
        <taxon>Panagrolaimomorpha</taxon>
        <taxon>Panagrolaimoidea</taxon>
        <taxon>Panagrolaimidae</taxon>
        <taxon>Panagrolaimus</taxon>
    </lineage>
</organism>
<feature type="compositionally biased region" description="Basic residues" evidence="1">
    <location>
        <begin position="177"/>
        <end position="192"/>
    </location>
</feature>
<dbReference type="AlphaFoldDB" id="A0A914PJZ4"/>
<dbReference type="Proteomes" id="UP000887578">
    <property type="component" value="Unplaced"/>
</dbReference>
<feature type="compositionally biased region" description="Basic and acidic residues" evidence="1">
    <location>
        <begin position="144"/>
        <end position="156"/>
    </location>
</feature>
<proteinExistence type="predicted"/>
<reference evidence="3" key="1">
    <citation type="submission" date="2022-11" db="UniProtKB">
        <authorList>
            <consortium name="WormBaseParasite"/>
        </authorList>
    </citation>
    <scope>IDENTIFICATION</scope>
</reference>
<evidence type="ECO:0000256" key="1">
    <source>
        <dbReference type="SAM" id="MobiDB-lite"/>
    </source>
</evidence>
<dbReference type="WBParaSite" id="PDA_v2.g1826.t1">
    <property type="protein sequence ID" value="PDA_v2.g1826.t1"/>
    <property type="gene ID" value="PDA_v2.g1826"/>
</dbReference>
<evidence type="ECO:0000313" key="3">
    <source>
        <dbReference type="WBParaSite" id="PDA_v2.g1826.t1"/>
    </source>
</evidence>
<name>A0A914PJZ4_9BILA</name>
<evidence type="ECO:0000313" key="2">
    <source>
        <dbReference type="Proteomes" id="UP000887578"/>
    </source>
</evidence>
<feature type="compositionally biased region" description="Basic and acidic residues" evidence="1">
    <location>
        <begin position="112"/>
        <end position="121"/>
    </location>
</feature>
<sequence>MNFLKQKQKISMIYNRGTKEVESCILSEASTYMYKEKSTATKSSKVIFNRYMDTADENSDSHLNDKENTPIVEIPETDESTMVEFEENVQDRKVRFASRVRSISTSRREHKKPTPDSDRRLKTILKPCNRQTNEQTEKIIVNKNETKAEPKKESPPPRKLPSPIETPKSRPRSSSLRPRRSRSSSLRRRRSNRSSESPNKCKHFNSMFVINGKCSSCGYIDENATMIQTKISPKSVLIDDMATVTNKDKNIEKPFIAKNSSSSSLEEINRTYTISPRPPTPPRILQQPNERISRQRSVTRRSNTPLYECKHRHLKDDGSCLRCKAIVKSRMFSSMTSPMETEKIFASKAECKRSSYGKNELILPWPLSEMYSRKQLAPFTLVSNTKGRAKGRFIIQKDTELIYEAVKKDEETDNYFVKYIFRVSKEGSKQVVTVSSPLKANQILCDEKSLPIRTSKPIYEFTNLQKLENYFPGYYKHICKALMIISARVPRIECRNILEIKHLYAKIMINGDFRLIFPNNNIFFHKFGTSDDAIECPKTAEYSTLTPDERNIFYKAREHLRELDTAHRKANGPNYHGIVVKTCIKSENESTINDTL</sequence>
<protein>
    <submittedName>
        <fullName evidence="3">Uncharacterized protein</fullName>
    </submittedName>
</protein>
<accession>A0A914PJZ4</accession>
<feature type="region of interest" description="Disordered" evidence="1">
    <location>
        <begin position="100"/>
        <end position="201"/>
    </location>
</feature>